<feature type="compositionally biased region" description="Basic and acidic residues" evidence="1">
    <location>
        <begin position="69"/>
        <end position="81"/>
    </location>
</feature>
<name>A0A482MVZ7_9CAUD</name>
<dbReference type="EMBL" id="MK373776">
    <property type="protein sequence ID" value="QBQ77389.1"/>
    <property type="molecule type" value="Genomic_DNA"/>
</dbReference>
<evidence type="ECO:0000256" key="1">
    <source>
        <dbReference type="SAM" id="MobiDB-lite"/>
    </source>
</evidence>
<sequence length="208" mass="23078">MVSLNRFSTSGDVIATKTADLVAFYNANSGSKPIKKFVDRRTAETRVIALIESLNALDEPSNELPIPDAKPREEVSSDVKTHKARAVVKKAEPTQEELDAMTDEEYEAFVKSGLNDSANCVVQNGTPSHRRSNSEGIAKSWDNKEVAQKRLTRNAVMVEGVGEFKSVRVAFAALGLPDSKHIRFRMKLKEAGRLNFEFGNKSYTFQII</sequence>
<dbReference type="EMBL" id="MK373776">
    <property type="protein sequence ID" value="QBQ77290.1"/>
    <property type="molecule type" value="Genomic_DNA"/>
</dbReference>
<proteinExistence type="predicted"/>
<evidence type="ECO:0000313" key="3">
    <source>
        <dbReference type="EMBL" id="QBQ77389.1"/>
    </source>
</evidence>
<organism evidence="2 4">
    <name type="scientific">Escherichia phage vB_EcoM_WFH</name>
    <dbReference type="NCBI Taxonomy" id="2508192"/>
    <lineage>
        <taxon>Viruses</taxon>
        <taxon>Duplodnaviria</taxon>
        <taxon>Heunggongvirae</taxon>
        <taxon>Uroviricota</taxon>
        <taxon>Caudoviricetes</taxon>
        <taxon>Lindbergviridae</taxon>
        <taxon>Wifcevirus</taxon>
        <taxon>Wifcevirus WFH</taxon>
    </lineage>
</organism>
<evidence type="ECO:0000313" key="2">
    <source>
        <dbReference type="EMBL" id="QBQ77290.1"/>
    </source>
</evidence>
<accession>A0A482MVZ7</accession>
<reference evidence="2 4" key="1">
    <citation type="submission" date="2019-01" db="EMBL/GenBank/DDBJ databases">
        <title>Still something new to discover - new insights into E. coli phage diversity and taxonomy.</title>
        <authorList>
            <person name="Korf I.H.E."/>
            <person name="Adriaennsens E."/>
            <person name="Dreiseikelmann B."/>
            <person name="Kropinski A."/>
            <person name="Nimtz M."/>
            <person name="Meier-Kolthoff J.P."/>
            <person name="Rohde M."/>
            <person name="van Raaij M."/>
            <person name="Wittmann J."/>
        </authorList>
    </citation>
    <scope>NUCLEOTIDE SEQUENCE [LARGE SCALE GENOMIC DNA]</scope>
</reference>
<dbReference type="Proteomes" id="UP000310512">
    <property type="component" value="Segment"/>
</dbReference>
<feature type="region of interest" description="Disordered" evidence="1">
    <location>
        <begin position="62"/>
        <end position="81"/>
    </location>
</feature>
<evidence type="ECO:0000313" key="4">
    <source>
        <dbReference type="Proteomes" id="UP000310512"/>
    </source>
</evidence>
<gene>
    <name evidence="2" type="ORF">WFH_00003</name>
    <name evidence="3" type="ORF">WFH_00101</name>
</gene>
<protein>
    <submittedName>
        <fullName evidence="2">Uncharacterized protein</fullName>
    </submittedName>
</protein>
<keyword evidence="4" id="KW-1185">Reference proteome</keyword>